<dbReference type="GO" id="GO:0098552">
    <property type="term" value="C:side of membrane"/>
    <property type="evidence" value="ECO:0007669"/>
    <property type="project" value="UniProtKB-KW"/>
</dbReference>
<keyword evidence="12" id="KW-0119">Carbohydrate metabolism</keyword>
<feature type="domain" description="GH16" evidence="17">
    <location>
        <begin position="189"/>
        <end position="438"/>
    </location>
</feature>
<evidence type="ECO:0000256" key="1">
    <source>
        <dbReference type="ARBA" id="ARBA00000124"/>
    </source>
</evidence>
<evidence type="ECO:0000256" key="7">
    <source>
        <dbReference type="ARBA" id="ARBA00022729"/>
    </source>
</evidence>
<evidence type="ECO:0000256" key="10">
    <source>
        <dbReference type="ARBA" id="ARBA00023136"/>
    </source>
</evidence>
<dbReference type="InterPro" id="IPR050546">
    <property type="entry name" value="Glycosyl_Hydrlase_16"/>
</dbReference>
<feature type="compositionally biased region" description="Low complexity" evidence="16">
    <location>
        <begin position="588"/>
        <end position="619"/>
    </location>
</feature>
<evidence type="ECO:0000256" key="8">
    <source>
        <dbReference type="ARBA" id="ARBA00022801"/>
    </source>
</evidence>
<name>A0A093VDE5_TALMA</name>
<dbReference type="GO" id="GO:0030245">
    <property type="term" value="P:cellulose catabolic process"/>
    <property type="evidence" value="ECO:0007669"/>
    <property type="project" value="UniProtKB-KW"/>
</dbReference>
<protein>
    <recommendedName>
        <fullName evidence="4">endo-1,3(4)-beta-glucanase</fullName>
        <ecNumber evidence="4">3.2.1.6</ecNumber>
    </recommendedName>
</protein>
<feature type="compositionally biased region" description="Low complexity" evidence="16">
    <location>
        <begin position="496"/>
        <end position="575"/>
    </location>
</feature>
<dbReference type="InterPro" id="IPR013320">
    <property type="entry name" value="ConA-like_dom_sf"/>
</dbReference>
<keyword evidence="11" id="KW-0325">Glycoprotein</keyword>
<dbReference type="Pfam" id="PF26113">
    <property type="entry name" value="GH16_XgeA"/>
    <property type="match status" value="1"/>
</dbReference>
<dbReference type="CDD" id="cd02181">
    <property type="entry name" value="GH16_fungal_Lam16A_glucanase"/>
    <property type="match status" value="1"/>
</dbReference>
<evidence type="ECO:0000256" key="2">
    <source>
        <dbReference type="ARBA" id="ARBA00004609"/>
    </source>
</evidence>
<keyword evidence="14" id="KW-0326">Glycosidase</keyword>
<evidence type="ECO:0000256" key="15">
    <source>
        <dbReference type="ARBA" id="ARBA00023326"/>
    </source>
</evidence>
<evidence type="ECO:0000256" key="4">
    <source>
        <dbReference type="ARBA" id="ARBA00012599"/>
    </source>
</evidence>
<dbReference type="SUPFAM" id="SSF49899">
    <property type="entry name" value="Concanavalin A-like lectins/glucanases"/>
    <property type="match status" value="1"/>
</dbReference>
<dbReference type="InterPro" id="IPR000757">
    <property type="entry name" value="Beta-glucanase-like"/>
</dbReference>
<comment type="subcellular location">
    <subcellularLocation>
        <location evidence="2">Cell membrane</location>
        <topology evidence="2">Lipid-anchor</topology>
        <topology evidence="2">GPI-anchor</topology>
    </subcellularLocation>
</comment>
<evidence type="ECO:0000256" key="16">
    <source>
        <dbReference type="SAM" id="MobiDB-lite"/>
    </source>
</evidence>
<feature type="compositionally biased region" description="Low complexity" evidence="16">
    <location>
        <begin position="693"/>
        <end position="712"/>
    </location>
</feature>
<dbReference type="HOGENOM" id="CLU_016972_4_0_1"/>
<proteinExistence type="inferred from homology"/>
<comment type="catalytic activity">
    <reaction evidence="1">
        <text>Endohydrolysis of (1-&gt;3)- or (1-&gt;4)-linkages in beta-D-glucans when the glucose residue whose reducing group is involved in the linkage to be hydrolyzed is itself substituted at C-3.</text>
        <dbReference type="EC" id="3.2.1.6"/>
    </reaction>
</comment>
<evidence type="ECO:0000256" key="13">
    <source>
        <dbReference type="ARBA" id="ARBA00023288"/>
    </source>
</evidence>
<sequence>MSWSWRRGMRILMVENGWTKNETESDSERGAGAKRDAIGRSDQSAVRGQQYQAPTVTEAAMVWLLPFHTASPGSPLLINGRRIFLGSPPTTADSAATGHCTVYTTLRAIAQRVKRLKPNASPGTMNKGSTADSALQMGASLGAVRRQRGDCDSVADHSFTMPSSLLSLATIALVASPAVATNYNMLYNFDQSNFFQNFSFFSDADPTGGFVQYLDYDAASKAGLAKIKSGNVYLGADSTNTYTTGGRPSTRVTSNVQFDQGLLIADIAHMPGNACGVWPAFWTTGADWPADGEIDIIEGINKQANTQLALHTLGSCDITKNPSGQTGLLTTTACSTQVGPGGCTVQGTDGSYGDGFNNLGGGVYAVELTSSFLKVWFFPRSKIPACITSGNPDTSLFGKPMAVYEGSCDFASNFKNQQIIFNTDFCGDWAGNSYSCPLSKGLSPKASCEAYVGANPSAFTEAYWEIVSVGLYQQGSASTSSASQTTAATSTAATSTAAASTAPATTPTSAPTTAPTSAPTSAPTTAPTTAPASTPSASPSSSPVRSSPSGSPSSQPVVPSSGSGSSSSSTGTVTSMVNASSSARVAPKTRSCTSKKSTVTVTSLTSPAVPVQTASPTSSKLTTTTVIVTTYVDVCPTGYTTKTITQTVTYCPADVTSSSIAPVFTTTSKLCTTGCAPRPTTVIVVVPVETSTTPAQATGTSPGSGSSPALGSETGTSPALGGGPAPVSTKTGITTAASPVHTGIFSTGGLVLAAPSSAIVPAGAKPSSSLPGGGTVTKTGVSPAFTGAGNRIAPSAAGFIAAVAGIVLFI</sequence>
<keyword evidence="7" id="KW-0732">Signal</keyword>
<feature type="region of interest" description="Disordered" evidence="16">
    <location>
        <begin position="496"/>
        <end position="619"/>
    </location>
</feature>
<accession>A0A093VDE5</accession>
<dbReference type="Gene3D" id="2.60.120.200">
    <property type="match status" value="1"/>
</dbReference>
<dbReference type="PANTHER" id="PTHR10963:SF58">
    <property type="entry name" value="ENDO-1,3(4)-BETA-GLUCANASE XGEA"/>
    <property type="match status" value="1"/>
</dbReference>
<organism evidence="18">
    <name type="scientific">Talaromyces marneffei PM1</name>
    <dbReference type="NCBI Taxonomy" id="1077442"/>
    <lineage>
        <taxon>Eukaryota</taxon>
        <taxon>Fungi</taxon>
        <taxon>Dikarya</taxon>
        <taxon>Ascomycota</taxon>
        <taxon>Pezizomycotina</taxon>
        <taxon>Eurotiomycetes</taxon>
        <taxon>Eurotiomycetidae</taxon>
        <taxon>Eurotiales</taxon>
        <taxon>Trichocomaceae</taxon>
        <taxon>Talaromyces</taxon>
        <taxon>Talaromyces sect. Talaromyces</taxon>
    </lineage>
</organism>
<feature type="region of interest" description="Disordered" evidence="16">
    <location>
        <begin position="693"/>
        <end position="732"/>
    </location>
</feature>
<dbReference type="PANTHER" id="PTHR10963">
    <property type="entry name" value="GLYCOSYL HYDROLASE-RELATED"/>
    <property type="match status" value="1"/>
</dbReference>
<evidence type="ECO:0000256" key="12">
    <source>
        <dbReference type="ARBA" id="ARBA00023277"/>
    </source>
</evidence>
<keyword evidence="13" id="KW-0449">Lipoprotein</keyword>
<dbReference type="AlphaFoldDB" id="A0A093VDE5"/>
<dbReference type="GO" id="GO:0005886">
    <property type="term" value="C:plasma membrane"/>
    <property type="evidence" value="ECO:0007669"/>
    <property type="project" value="UniProtKB-SubCell"/>
</dbReference>
<keyword evidence="9" id="KW-0136">Cellulose degradation</keyword>
<evidence type="ECO:0000256" key="5">
    <source>
        <dbReference type="ARBA" id="ARBA00022475"/>
    </source>
</evidence>
<comment type="similarity">
    <text evidence="3">Belongs to the glycosyl hydrolase 16 family.</text>
</comment>
<evidence type="ECO:0000259" key="17">
    <source>
        <dbReference type="PROSITE" id="PS51762"/>
    </source>
</evidence>
<keyword evidence="8" id="KW-0378">Hydrolase</keyword>
<keyword evidence="5" id="KW-1003">Cell membrane</keyword>
<evidence type="ECO:0000256" key="11">
    <source>
        <dbReference type="ARBA" id="ARBA00023180"/>
    </source>
</evidence>
<dbReference type="PROSITE" id="PS51762">
    <property type="entry name" value="GH16_2"/>
    <property type="match status" value="1"/>
</dbReference>
<keyword evidence="6" id="KW-0336">GPI-anchor</keyword>
<feature type="compositionally biased region" description="Basic and acidic residues" evidence="16">
    <location>
        <begin position="21"/>
        <end position="39"/>
    </location>
</feature>
<dbReference type="EC" id="3.2.1.6" evidence="4"/>
<reference evidence="18" key="1">
    <citation type="journal article" date="2014" name="PLoS Genet.">
        <title>Signature Gene Expression Reveals Novel Clues to the Molecular Mechanisms of Dimorphic Transition in Penicillium marneffei.</title>
        <authorList>
            <person name="Yang E."/>
            <person name="Wang G."/>
            <person name="Cai J."/>
            <person name="Woo P.C."/>
            <person name="Lau S.K."/>
            <person name="Yuen K.-Y."/>
            <person name="Chow W.-N."/>
            <person name="Lin X."/>
        </authorList>
    </citation>
    <scope>NUCLEOTIDE SEQUENCE [LARGE SCALE GENOMIC DNA]</scope>
    <source>
        <strain evidence="18">PM1</strain>
    </source>
</reference>
<keyword evidence="10" id="KW-0472">Membrane</keyword>
<feature type="region of interest" description="Disordered" evidence="16">
    <location>
        <begin position="20"/>
        <end position="49"/>
    </location>
</feature>
<gene>
    <name evidence="18" type="ORF">GQ26_0072310</name>
</gene>
<dbReference type="GO" id="GO:0052861">
    <property type="term" value="F:endo-1,3(4)-beta-glucanase activity"/>
    <property type="evidence" value="ECO:0007669"/>
    <property type="project" value="UniProtKB-EC"/>
</dbReference>
<dbReference type="EMBL" id="JPOX01000007">
    <property type="protein sequence ID" value="KFX50537.1"/>
    <property type="molecule type" value="Genomic_DNA"/>
</dbReference>
<evidence type="ECO:0000256" key="14">
    <source>
        <dbReference type="ARBA" id="ARBA00023295"/>
    </source>
</evidence>
<evidence type="ECO:0000256" key="3">
    <source>
        <dbReference type="ARBA" id="ARBA00006865"/>
    </source>
</evidence>
<evidence type="ECO:0000256" key="9">
    <source>
        <dbReference type="ARBA" id="ARBA00023001"/>
    </source>
</evidence>
<dbReference type="eggNOG" id="ENOG502QUM3">
    <property type="taxonomic scope" value="Eukaryota"/>
</dbReference>
<comment type="caution">
    <text evidence="18">The sequence shown here is derived from an EMBL/GenBank/DDBJ whole genome shotgun (WGS) entry which is preliminary data.</text>
</comment>
<evidence type="ECO:0000256" key="6">
    <source>
        <dbReference type="ARBA" id="ARBA00022622"/>
    </source>
</evidence>
<keyword evidence="15" id="KW-0624">Polysaccharide degradation</keyword>
<evidence type="ECO:0000313" key="18">
    <source>
        <dbReference type="EMBL" id="KFX50537.1"/>
    </source>
</evidence>